<sequence>MDNQNKNNHAPVWAYEKVEIKSHNSNWKTKGAQYKCDLLDLLSAYGVRTIEHVGSTSIPEMPAKPIIDLIALAPSFENLDDIVTLLLQHDWNYIPPELDSQPWRRFFVHVKDDKRMAHLQLILKADSRWKEQVDFRNLLIAEPDLAKQYAALKNRLATLYSNDRESYTRHKSKFVQTVLNSEKDSPSIS</sequence>
<name>A0A2M9EZB3_9BACL</name>
<dbReference type="InterPro" id="IPR043519">
    <property type="entry name" value="NT_sf"/>
</dbReference>
<dbReference type="PANTHER" id="PTHR34822">
    <property type="entry name" value="GRPB DOMAIN PROTEIN (AFU_ORTHOLOGUE AFUA_1G01530)"/>
    <property type="match status" value="1"/>
</dbReference>
<dbReference type="Gene3D" id="3.30.460.10">
    <property type="entry name" value="Beta Polymerase, domain 2"/>
    <property type="match status" value="1"/>
</dbReference>
<dbReference type="EMBL" id="PCGR01000002">
    <property type="protein sequence ID" value="PJK16539.1"/>
    <property type="molecule type" value="Genomic_DNA"/>
</dbReference>
<dbReference type="PANTHER" id="PTHR34822:SF1">
    <property type="entry name" value="GRPB FAMILY PROTEIN"/>
    <property type="match status" value="1"/>
</dbReference>
<keyword evidence="2" id="KW-1185">Reference proteome</keyword>
<dbReference type="InterPro" id="IPR007344">
    <property type="entry name" value="GrpB/CoaE"/>
</dbReference>
<dbReference type="OrthoDB" id="9799092at2"/>
<evidence type="ECO:0008006" key="3">
    <source>
        <dbReference type="Google" id="ProtNLM"/>
    </source>
</evidence>
<proteinExistence type="predicted"/>
<organism evidence="1 2">
    <name type="scientific">Chryseomicrobium excrementi</name>
    <dbReference type="NCBI Taxonomy" id="2041346"/>
    <lineage>
        <taxon>Bacteria</taxon>
        <taxon>Bacillati</taxon>
        <taxon>Bacillota</taxon>
        <taxon>Bacilli</taxon>
        <taxon>Bacillales</taxon>
        <taxon>Caryophanaceae</taxon>
        <taxon>Chryseomicrobium</taxon>
    </lineage>
</organism>
<dbReference type="RefSeq" id="WP_100353108.1">
    <property type="nucleotide sequence ID" value="NZ_PCGR01000002.1"/>
</dbReference>
<accession>A0A2M9EZB3</accession>
<evidence type="ECO:0000313" key="2">
    <source>
        <dbReference type="Proteomes" id="UP000228680"/>
    </source>
</evidence>
<dbReference type="SUPFAM" id="SSF81301">
    <property type="entry name" value="Nucleotidyltransferase"/>
    <property type="match status" value="1"/>
</dbReference>
<dbReference type="Proteomes" id="UP000228680">
    <property type="component" value="Unassembled WGS sequence"/>
</dbReference>
<gene>
    <name evidence="1" type="ORF">CQS04_05105</name>
</gene>
<evidence type="ECO:0000313" key="1">
    <source>
        <dbReference type="EMBL" id="PJK16539.1"/>
    </source>
</evidence>
<dbReference type="AlphaFoldDB" id="A0A2M9EZB3"/>
<dbReference type="Pfam" id="PF04229">
    <property type="entry name" value="GrpB"/>
    <property type="match status" value="1"/>
</dbReference>
<protein>
    <recommendedName>
        <fullName evidence="3">GrpB family protein</fullName>
    </recommendedName>
</protein>
<comment type="caution">
    <text evidence="1">The sequence shown here is derived from an EMBL/GenBank/DDBJ whole genome shotgun (WGS) entry which is preliminary data.</text>
</comment>
<reference evidence="1 2" key="1">
    <citation type="submission" date="2017-10" db="EMBL/GenBank/DDBJ databases">
        <title>Draft genome of Chryseomicrobium casticus sp. nov.</title>
        <authorList>
            <person name="Chakraborty R."/>
            <person name="Saha T."/>
        </authorList>
    </citation>
    <scope>NUCLEOTIDE SEQUENCE [LARGE SCALE GENOMIC DNA]</scope>
    <source>
        <strain evidence="1 2">ET03</strain>
    </source>
</reference>